<keyword evidence="3 13" id="KW-0235">DNA replication</keyword>
<dbReference type="GO" id="GO:1990077">
    <property type="term" value="C:primosome complex"/>
    <property type="evidence" value="ECO:0007669"/>
    <property type="project" value="UniProtKB-UniRule"/>
</dbReference>
<keyword evidence="2 13" id="KW-0639">Primosome</keyword>
<dbReference type="InterPro" id="IPR003593">
    <property type="entry name" value="AAA+_ATPase"/>
</dbReference>
<dbReference type="AlphaFoldDB" id="Q1LLX2"/>
<dbReference type="SUPFAM" id="SSF48024">
    <property type="entry name" value="N-terminal domain of DnaB helicase"/>
    <property type="match status" value="1"/>
</dbReference>
<dbReference type="SMART" id="SM00382">
    <property type="entry name" value="AAA"/>
    <property type="match status" value="1"/>
</dbReference>
<dbReference type="RefSeq" id="WP_011516697.1">
    <property type="nucleotide sequence ID" value="NC_007973.1"/>
</dbReference>
<evidence type="ECO:0000256" key="8">
    <source>
        <dbReference type="ARBA" id="ARBA00023125"/>
    </source>
</evidence>
<dbReference type="SUPFAM" id="SSF52540">
    <property type="entry name" value="P-loop containing nucleoside triphosphate hydrolases"/>
    <property type="match status" value="1"/>
</dbReference>
<dbReference type="Gene3D" id="3.40.50.300">
    <property type="entry name" value="P-loop containing nucleotide triphosphate hydrolases"/>
    <property type="match status" value="1"/>
</dbReference>
<dbReference type="EMBL" id="CP000352">
    <property type="protein sequence ID" value="ABF08854.1"/>
    <property type="molecule type" value="Genomic_DNA"/>
</dbReference>
<protein>
    <recommendedName>
        <fullName evidence="12 13">Replicative DNA helicase</fullName>
        <ecNumber evidence="12 13">5.6.2.3</ecNumber>
    </recommendedName>
</protein>
<dbReference type="NCBIfam" id="NF004384">
    <property type="entry name" value="PRK05748.1"/>
    <property type="match status" value="1"/>
</dbReference>
<dbReference type="FunFam" id="3.40.50.300:FF:000076">
    <property type="entry name" value="Replicative DNA helicase"/>
    <property type="match status" value="1"/>
</dbReference>
<dbReference type="eggNOG" id="COG0305">
    <property type="taxonomic scope" value="Bacteria"/>
</dbReference>
<evidence type="ECO:0000256" key="5">
    <source>
        <dbReference type="ARBA" id="ARBA00022801"/>
    </source>
</evidence>
<evidence type="ECO:0000256" key="6">
    <source>
        <dbReference type="ARBA" id="ARBA00022806"/>
    </source>
</evidence>
<keyword evidence="8 13" id="KW-0238">DNA-binding</keyword>
<dbReference type="InterPro" id="IPR007692">
    <property type="entry name" value="DNA_helicase_DnaB"/>
</dbReference>
<dbReference type="InterPro" id="IPR016136">
    <property type="entry name" value="DNA_helicase_N/primase_C"/>
</dbReference>
<dbReference type="InterPro" id="IPR036185">
    <property type="entry name" value="DNA_heli_DnaB-like_N_sf"/>
</dbReference>
<dbReference type="InterPro" id="IPR007693">
    <property type="entry name" value="DNA_helicase_DnaB-like_N"/>
</dbReference>
<accession>Q1LLX2</accession>
<dbReference type="InterPro" id="IPR007694">
    <property type="entry name" value="DNA_helicase_DnaB-like_C"/>
</dbReference>
<gene>
    <name evidence="15" type="primary">dnaB</name>
    <name evidence="15" type="ordered locus">Rmet_1975</name>
</gene>
<dbReference type="Proteomes" id="UP000002429">
    <property type="component" value="Chromosome"/>
</dbReference>
<organism evidence="15 16">
    <name type="scientific">Cupriavidus metallidurans (strain ATCC 43123 / DSM 2839 / NBRC 102507 / CH34)</name>
    <name type="common">Ralstonia metallidurans</name>
    <dbReference type="NCBI Taxonomy" id="266264"/>
    <lineage>
        <taxon>Bacteria</taxon>
        <taxon>Pseudomonadati</taxon>
        <taxon>Pseudomonadota</taxon>
        <taxon>Betaproteobacteria</taxon>
        <taxon>Burkholderiales</taxon>
        <taxon>Burkholderiaceae</taxon>
        <taxon>Cupriavidus</taxon>
    </lineage>
</organism>
<dbReference type="GO" id="GO:0006269">
    <property type="term" value="P:DNA replication, synthesis of primer"/>
    <property type="evidence" value="ECO:0007669"/>
    <property type="project" value="UniProtKB-UniRule"/>
</dbReference>
<dbReference type="GO" id="GO:0003677">
    <property type="term" value="F:DNA binding"/>
    <property type="evidence" value="ECO:0007669"/>
    <property type="project" value="UniProtKB-UniRule"/>
</dbReference>
<evidence type="ECO:0000259" key="14">
    <source>
        <dbReference type="PROSITE" id="PS51199"/>
    </source>
</evidence>
<dbReference type="Pfam" id="PF03796">
    <property type="entry name" value="DnaB_C"/>
    <property type="match status" value="1"/>
</dbReference>
<dbReference type="NCBIfam" id="NF005424">
    <property type="entry name" value="PRK07004.1"/>
    <property type="match status" value="1"/>
</dbReference>
<keyword evidence="6 13" id="KW-0347">Helicase</keyword>
<evidence type="ECO:0000256" key="2">
    <source>
        <dbReference type="ARBA" id="ARBA00022515"/>
    </source>
</evidence>
<feature type="domain" description="SF4 helicase" evidence="14">
    <location>
        <begin position="190"/>
        <end position="456"/>
    </location>
</feature>
<sequence>MNAPAADPQLDSLKVPPHSIEAEQSVLGGLLLDNAAWDRIADFISEADFYRFDHRLIFQSIARLISATKPADVITVFEMLQGAGKAEEVGGLAYLNSLAQNTPSAANIRRYAEIVRERAVLRKLVTVADDIASAAFAPKGREVRELLDEAESKVFAIAEEGARGQKGFQEIQPLLTQVVERIDELYHRDSTTDVTGVPTGFIDLDRMTSGMQAGDLIIVAGRPSMGKTAFSLNIGEHVAVEQGLPVAVFSMEMAGVQLAMRMLGSVGRLDQHRLRTGRLLDEDWPRLTHSIQRMNDAQLFIDETPALNPMELRARSRRLARQCGQLGLIIIDYLQLMSGSGSGENRATEISEISRSLKGLAKELNCPVIALSQLNRSLEQRPNKRPVMSDLRESGAIEQDADVILFIYRDEVYNPDSQDKGTAEIIIGKQRNGPIGTVRLTFLGQFTKFDNFSGGPAFFDNDT</sequence>
<comment type="catalytic activity">
    <reaction evidence="11 13">
        <text>ATP + H2O = ADP + phosphate + H(+)</text>
        <dbReference type="Rhea" id="RHEA:13065"/>
        <dbReference type="ChEBI" id="CHEBI:15377"/>
        <dbReference type="ChEBI" id="CHEBI:15378"/>
        <dbReference type="ChEBI" id="CHEBI:30616"/>
        <dbReference type="ChEBI" id="CHEBI:43474"/>
        <dbReference type="ChEBI" id="CHEBI:456216"/>
        <dbReference type="EC" id="5.6.2.3"/>
    </reaction>
</comment>
<name>Q1LLX2_CUPMC</name>
<dbReference type="GO" id="GO:0005524">
    <property type="term" value="F:ATP binding"/>
    <property type="evidence" value="ECO:0007669"/>
    <property type="project" value="UniProtKB-UniRule"/>
</dbReference>
<dbReference type="NCBIfam" id="TIGR00665">
    <property type="entry name" value="DnaB"/>
    <property type="match status" value="1"/>
</dbReference>
<dbReference type="CDD" id="cd00984">
    <property type="entry name" value="DnaB_C"/>
    <property type="match status" value="1"/>
</dbReference>
<comment type="function">
    <text evidence="10 13">The main replicative DNA helicase, it participates in initiation and elongation during chromosome replication. Travels ahead of the DNA replisome, separating dsDNA into templates for DNA synthesis. A processive ATP-dependent 5'-3' DNA helicase it has DNA-dependent ATPase activity.</text>
</comment>
<keyword evidence="7 13" id="KW-0067">ATP-binding</keyword>
<dbReference type="PANTHER" id="PTHR30153">
    <property type="entry name" value="REPLICATIVE DNA HELICASE DNAB"/>
    <property type="match status" value="1"/>
</dbReference>
<dbReference type="PANTHER" id="PTHR30153:SF2">
    <property type="entry name" value="REPLICATIVE DNA HELICASE"/>
    <property type="match status" value="1"/>
</dbReference>
<dbReference type="FunFam" id="1.10.860.10:FF:000001">
    <property type="entry name" value="Replicative DNA helicase"/>
    <property type="match status" value="1"/>
</dbReference>
<dbReference type="InterPro" id="IPR027417">
    <property type="entry name" value="P-loop_NTPase"/>
</dbReference>
<evidence type="ECO:0000256" key="1">
    <source>
        <dbReference type="ARBA" id="ARBA00008428"/>
    </source>
</evidence>
<dbReference type="GO" id="GO:0005829">
    <property type="term" value="C:cytosol"/>
    <property type="evidence" value="ECO:0007669"/>
    <property type="project" value="TreeGrafter"/>
</dbReference>
<dbReference type="STRING" id="266264.Rmet_1975"/>
<evidence type="ECO:0000256" key="13">
    <source>
        <dbReference type="RuleBase" id="RU362085"/>
    </source>
</evidence>
<dbReference type="PROSITE" id="PS51199">
    <property type="entry name" value="SF4_HELICASE"/>
    <property type="match status" value="1"/>
</dbReference>
<evidence type="ECO:0000256" key="11">
    <source>
        <dbReference type="ARBA" id="ARBA00048954"/>
    </source>
</evidence>
<dbReference type="GO" id="GO:0042802">
    <property type="term" value="F:identical protein binding"/>
    <property type="evidence" value="ECO:0007669"/>
    <property type="project" value="UniProtKB-ARBA"/>
</dbReference>
<evidence type="ECO:0000256" key="12">
    <source>
        <dbReference type="NCBIfam" id="TIGR00665"/>
    </source>
</evidence>
<proteinExistence type="inferred from homology"/>
<comment type="similarity">
    <text evidence="1 13">Belongs to the helicase family. DnaB subfamily.</text>
</comment>
<evidence type="ECO:0000313" key="15">
    <source>
        <dbReference type="EMBL" id="ABF08854.1"/>
    </source>
</evidence>
<evidence type="ECO:0000256" key="7">
    <source>
        <dbReference type="ARBA" id="ARBA00022840"/>
    </source>
</evidence>
<evidence type="ECO:0000256" key="9">
    <source>
        <dbReference type="ARBA" id="ARBA00023235"/>
    </source>
</evidence>
<dbReference type="HOGENOM" id="CLU_005373_0_0_4"/>
<keyword evidence="5 13" id="KW-0378">Hydrolase</keyword>
<dbReference type="Gene3D" id="1.10.860.10">
    <property type="entry name" value="DNAb Helicase, Chain A"/>
    <property type="match status" value="1"/>
</dbReference>
<keyword evidence="9" id="KW-0413">Isomerase</keyword>
<keyword evidence="16" id="KW-1185">Reference proteome</keyword>
<dbReference type="GO" id="GO:0043139">
    <property type="term" value="F:5'-3' DNA helicase activity"/>
    <property type="evidence" value="ECO:0007669"/>
    <property type="project" value="UniProtKB-EC"/>
</dbReference>
<keyword evidence="4 13" id="KW-0547">Nucleotide-binding</keyword>
<dbReference type="EC" id="5.6.2.3" evidence="12 13"/>
<dbReference type="GO" id="GO:0016887">
    <property type="term" value="F:ATP hydrolysis activity"/>
    <property type="evidence" value="ECO:0007669"/>
    <property type="project" value="RHEA"/>
</dbReference>
<evidence type="ECO:0000313" key="16">
    <source>
        <dbReference type="Proteomes" id="UP000002429"/>
    </source>
</evidence>
<reference evidence="16" key="1">
    <citation type="journal article" date="2010" name="PLoS ONE">
        <title>The complete genome sequence of Cupriavidus metallidurans strain CH34, a master survivalist in harsh and anthropogenic environments.</title>
        <authorList>
            <person name="Janssen P.J."/>
            <person name="Van Houdt R."/>
            <person name="Moors H."/>
            <person name="Monsieurs P."/>
            <person name="Morin N."/>
            <person name="Michaux A."/>
            <person name="Benotmane M.A."/>
            <person name="Leys N."/>
            <person name="Vallaeys T."/>
            <person name="Lapidus A."/>
            <person name="Monchy S."/>
            <person name="Medigue C."/>
            <person name="Taghavi S."/>
            <person name="McCorkle S."/>
            <person name="Dunn J."/>
            <person name="van der Lelie D."/>
            <person name="Mergeay M."/>
        </authorList>
    </citation>
    <scope>NUCLEOTIDE SEQUENCE [LARGE SCALE GENOMIC DNA]</scope>
    <source>
        <strain evidence="16">ATCC 43123 / DSM 2839 / NBRC 102507 / CH34</strain>
    </source>
</reference>
<evidence type="ECO:0000256" key="10">
    <source>
        <dbReference type="ARBA" id="ARBA00044932"/>
    </source>
</evidence>
<dbReference type="Pfam" id="PF00772">
    <property type="entry name" value="DnaB"/>
    <property type="match status" value="1"/>
</dbReference>
<dbReference type="KEGG" id="rme:Rmet_1975"/>
<evidence type="ECO:0000256" key="4">
    <source>
        <dbReference type="ARBA" id="ARBA00022741"/>
    </source>
</evidence>
<evidence type="ECO:0000256" key="3">
    <source>
        <dbReference type="ARBA" id="ARBA00022705"/>
    </source>
</evidence>